<reference evidence="1" key="2">
    <citation type="journal article" date="2015" name="Fish Shellfish Immunol.">
        <title>Early steps in the European eel (Anguilla anguilla)-Vibrio vulnificus interaction in the gills: Role of the RtxA13 toxin.</title>
        <authorList>
            <person name="Callol A."/>
            <person name="Pajuelo D."/>
            <person name="Ebbesson L."/>
            <person name="Teles M."/>
            <person name="MacKenzie S."/>
            <person name="Amaro C."/>
        </authorList>
    </citation>
    <scope>NUCLEOTIDE SEQUENCE</scope>
</reference>
<organism evidence="1">
    <name type="scientific">Anguilla anguilla</name>
    <name type="common">European freshwater eel</name>
    <name type="synonym">Muraena anguilla</name>
    <dbReference type="NCBI Taxonomy" id="7936"/>
    <lineage>
        <taxon>Eukaryota</taxon>
        <taxon>Metazoa</taxon>
        <taxon>Chordata</taxon>
        <taxon>Craniata</taxon>
        <taxon>Vertebrata</taxon>
        <taxon>Euteleostomi</taxon>
        <taxon>Actinopterygii</taxon>
        <taxon>Neopterygii</taxon>
        <taxon>Teleostei</taxon>
        <taxon>Anguilliformes</taxon>
        <taxon>Anguillidae</taxon>
        <taxon>Anguilla</taxon>
    </lineage>
</organism>
<name>A0A0E9VRT4_ANGAN</name>
<accession>A0A0E9VRT4</accession>
<reference evidence="1" key="1">
    <citation type="submission" date="2014-11" db="EMBL/GenBank/DDBJ databases">
        <authorList>
            <person name="Amaro Gonzalez C."/>
        </authorList>
    </citation>
    <scope>NUCLEOTIDE SEQUENCE</scope>
</reference>
<sequence length="8" mass="948">MVWELSAL</sequence>
<proteinExistence type="predicted"/>
<evidence type="ECO:0000313" key="1">
    <source>
        <dbReference type="EMBL" id="JAH80814.1"/>
    </source>
</evidence>
<dbReference type="EMBL" id="GBXM01027763">
    <property type="protein sequence ID" value="JAH80814.1"/>
    <property type="molecule type" value="Transcribed_RNA"/>
</dbReference>
<protein>
    <submittedName>
        <fullName evidence="1">Uncharacterized protein</fullName>
    </submittedName>
</protein>